<dbReference type="Proteomes" id="UP001595386">
    <property type="component" value="Unassembled WGS sequence"/>
</dbReference>
<evidence type="ECO:0000313" key="2">
    <source>
        <dbReference type="Proteomes" id="UP001595386"/>
    </source>
</evidence>
<gene>
    <name evidence="1" type="ORF">ACFODV_16780</name>
</gene>
<organism evidence="1 2">
    <name type="scientific">Halomonas tibetensis</name>
    <dbReference type="NCBI Taxonomy" id="2259590"/>
    <lineage>
        <taxon>Bacteria</taxon>
        <taxon>Pseudomonadati</taxon>
        <taxon>Pseudomonadota</taxon>
        <taxon>Gammaproteobacteria</taxon>
        <taxon>Oceanospirillales</taxon>
        <taxon>Halomonadaceae</taxon>
        <taxon>Halomonas</taxon>
    </lineage>
</organism>
<reference evidence="2" key="1">
    <citation type="journal article" date="2019" name="Int. J. Syst. Evol. Microbiol.">
        <title>The Global Catalogue of Microorganisms (GCM) 10K type strain sequencing project: providing services to taxonomists for standard genome sequencing and annotation.</title>
        <authorList>
            <consortium name="The Broad Institute Genomics Platform"/>
            <consortium name="The Broad Institute Genome Sequencing Center for Infectious Disease"/>
            <person name="Wu L."/>
            <person name="Ma J."/>
        </authorList>
    </citation>
    <scope>NUCLEOTIDE SEQUENCE [LARGE SCALE GENOMIC DNA]</scope>
    <source>
        <strain evidence="2">KCTC 52660</strain>
    </source>
</reference>
<comment type="caution">
    <text evidence="1">The sequence shown here is derived from an EMBL/GenBank/DDBJ whole genome shotgun (WGS) entry which is preliminary data.</text>
</comment>
<keyword evidence="2" id="KW-1185">Reference proteome</keyword>
<dbReference type="RefSeq" id="WP_379761507.1">
    <property type="nucleotide sequence ID" value="NZ_JBHRSQ010000040.1"/>
</dbReference>
<evidence type="ECO:0000313" key="1">
    <source>
        <dbReference type="EMBL" id="MFC2993676.1"/>
    </source>
</evidence>
<dbReference type="EMBL" id="JBHRSQ010000040">
    <property type="protein sequence ID" value="MFC2993676.1"/>
    <property type="molecule type" value="Genomic_DNA"/>
</dbReference>
<sequence>MFHTTKAFSIAFILALCFGIGAAAYTSGVLAQSVIESQIDGEFEGWEGETVVKLMNGQIWIQTEYYYEYNYAYMPDVLIYQSSGGWNMKVEGVNKAVGVEQLR</sequence>
<proteinExistence type="predicted"/>
<accession>A0ABV7B9R7</accession>
<name>A0ABV7B9R7_9GAMM</name>
<protein>
    <submittedName>
        <fullName evidence="1">Uncharacterized protein</fullName>
    </submittedName>
</protein>